<evidence type="ECO:0000313" key="6">
    <source>
        <dbReference type="Proteomes" id="UP000054018"/>
    </source>
</evidence>
<name>A0A0C9ZIE6_9AGAM</name>
<dbReference type="Gene3D" id="3.10.490.10">
    <property type="entry name" value="Gamma-glutamyl cyclotransferase-like"/>
    <property type="match status" value="1"/>
</dbReference>
<keyword evidence="6" id="KW-1185">Reference proteome</keyword>
<reference evidence="6" key="2">
    <citation type="submission" date="2015-01" db="EMBL/GenBank/DDBJ databases">
        <title>Evolutionary Origins and Diversification of the Mycorrhizal Mutualists.</title>
        <authorList>
            <consortium name="DOE Joint Genome Institute"/>
            <consortium name="Mycorrhizal Genomics Consortium"/>
            <person name="Kohler A."/>
            <person name="Kuo A."/>
            <person name="Nagy L.G."/>
            <person name="Floudas D."/>
            <person name="Copeland A."/>
            <person name="Barry K.W."/>
            <person name="Cichocki N."/>
            <person name="Veneault-Fourrey C."/>
            <person name="LaButti K."/>
            <person name="Lindquist E.A."/>
            <person name="Lipzen A."/>
            <person name="Lundell T."/>
            <person name="Morin E."/>
            <person name="Murat C."/>
            <person name="Riley R."/>
            <person name="Ohm R."/>
            <person name="Sun H."/>
            <person name="Tunlid A."/>
            <person name="Henrissat B."/>
            <person name="Grigoriev I.V."/>
            <person name="Hibbett D.S."/>
            <person name="Martin F."/>
        </authorList>
    </citation>
    <scope>NUCLEOTIDE SEQUENCE [LARGE SCALE GENOMIC DNA]</scope>
    <source>
        <strain evidence="6">441</strain>
    </source>
</reference>
<evidence type="ECO:0000313" key="5">
    <source>
        <dbReference type="EMBL" id="KIK28976.1"/>
    </source>
</evidence>
<dbReference type="AlphaFoldDB" id="A0A0C9ZIE6"/>
<dbReference type="InterPro" id="IPR036568">
    <property type="entry name" value="GGCT-like_sf"/>
</dbReference>
<dbReference type="OrthoDB" id="1044435at2759"/>
<dbReference type="InterPro" id="IPR009288">
    <property type="entry name" value="AIG2-like_dom"/>
</dbReference>
<dbReference type="InterPro" id="IPR045038">
    <property type="entry name" value="AIG2-like"/>
</dbReference>
<dbReference type="EMBL" id="KN833691">
    <property type="protein sequence ID" value="KIK28976.1"/>
    <property type="molecule type" value="Genomic_DNA"/>
</dbReference>
<organism evidence="5 6">
    <name type="scientific">Pisolithus microcarpus 441</name>
    <dbReference type="NCBI Taxonomy" id="765257"/>
    <lineage>
        <taxon>Eukaryota</taxon>
        <taxon>Fungi</taxon>
        <taxon>Dikarya</taxon>
        <taxon>Basidiomycota</taxon>
        <taxon>Agaricomycotina</taxon>
        <taxon>Agaricomycetes</taxon>
        <taxon>Agaricomycetidae</taxon>
        <taxon>Boletales</taxon>
        <taxon>Sclerodermatineae</taxon>
        <taxon>Pisolithaceae</taxon>
        <taxon>Pisolithus</taxon>
    </lineage>
</organism>
<evidence type="ECO:0000256" key="1">
    <source>
        <dbReference type="ARBA" id="ARBA00008861"/>
    </source>
</evidence>
<dbReference type="GO" id="GO:0016740">
    <property type="term" value="F:transferase activity"/>
    <property type="evidence" value="ECO:0007669"/>
    <property type="project" value="UniProtKB-KW"/>
</dbReference>
<keyword evidence="2" id="KW-0808">Transferase</keyword>
<dbReference type="Pfam" id="PF06094">
    <property type="entry name" value="GGACT"/>
    <property type="match status" value="1"/>
</dbReference>
<protein>
    <recommendedName>
        <fullName evidence="3">Putative gamma-glutamylcyclotransferase</fullName>
    </recommendedName>
</protein>
<reference evidence="5 6" key="1">
    <citation type="submission" date="2014-04" db="EMBL/GenBank/DDBJ databases">
        <authorList>
            <consortium name="DOE Joint Genome Institute"/>
            <person name="Kuo A."/>
            <person name="Kohler A."/>
            <person name="Costa M.D."/>
            <person name="Nagy L.G."/>
            <person name="Floudas D."/>
            <person name="Copeland A."/>
            <person name="Barry K.W."/>
            <person name="Cichocki N."/>
            <person name="Veneault-Fourrey C."/>
            <person name="LaButti K."/>
            <person name="Lindquist E.A."/>
            <person name="Lipzen A."/>
            <person name="Lundell T."/>
            <person name="Morin E."/>
            <person name="Murat C."/>
            <person name="Sun H."/>
            <person name="Tunlid A."/>
            <person name="Henrissat B."/>
            <person name="Grigoriev I.V."/>
            <person name="Hibbett D.S."/>
            <person name="Martin F."/>
            <person name="Nordberg H.P."/>
            <person name="Cantor M.N."/>
            <person name="Hua S.X."/>
        </authorList>
    </citation>
    <scope>NUCLEOTIDE SEQUENCE [LARGE SCALE GENOMIC DNA]</scope>
    <source>
        <strain evidence="5 6">441</strain>
    </source>
</reference>
<gene>
    <name evidence="5" type="ORF">PISMIDRAFT_561617</name>
</gene>
<dbReference type="SUPFAM" id="SSF110857">
    <property type="entry name" value="Gamma-glutamyl cyclotransferase-like"/>
    <property type="match status" value="1"/>
</dbReference>
<evidence type="ECO:0000259" key="4">
    <source>
        <dbReference type="Pfam" id="PF06094"/>
    </source>
</evidence>
<dbReference type="HOGENOM" id="CLU_160852_0_0_1"/>
<evidence type="ECO:0000256" key="2">
    <source>
        <dbReference type="ARBA" id="ARBA00022679"/>
    </source>
</evidence>
<evidence type="ECO:0000256" key="3">
    <source>
        <dbReference type="ARBA" id="ARBA00030602"/>
    </source>
</evidence>
<feature type="domain" description="Gamma-glutamylcyclotransferase AIG2-like" evidence="4">
    <location>
        <begin position="26"/>
        <end position="116"/>
    </location>
</feature>
<dbReference type="Proteomes" id="UP000054018">
    <property type="component" value="Unassembled WGS sequence"/>
</dbReference>
<dbReference type="PANTHER" id="PTHR31544">
    <property type="entry name" value="AIG2-LIKE PROTEIN D"/>
    <property type="match status" value="1"/>
</dbReference>
<dbReference type="InterPro" id="IPR013024">
    <property type="entry name" value="GGCT-like"/>
</dbReference>
<dbReference type="CDD" id="cd06661">
    <property type="entry name" value="GGCT_like"/>
    <property type="match status" value="1"/>
</dbReference>
<comment type="similarity">
    <text evidence="1">Belongs to the gamma-glutamylcyclotransferase family.</text>
</comment>
<dbReference type="PANTHER" id="PTHR31544:SF2">
    <property type="entry name" value="AIG2-LIKE PROTEIN D"/>
    <property type="match status" value="1"/>
</dbReference>
<accession>A0A0C9ZIE6</accession>
<sequence length="128" mass="14291">MSSDLSSTVRIIRSSSPSTTAIKDAFFYGTLMHPKILQRVIGNDGSHLRICPAVIKDFTRHQIIGADYPAIVPYSLSRSLFDHDLDEHKRSVRGSLISGLTDEDVRLLDVFEGDVSSKDHPRRSRPQA</sequence>
<proteinExistence type="inferred from homology"/>